<dbReference type="Proteomes" id="UP000249720">
    <property type="component" value="Unassembled WGS sequence"/>
</dbReference>
<feature type="binding site" evidence="2">
    <location>
        <position position="62"/>
    </location>
    <ligand>
        <name>Fe cation</name>
        <dbReference type="ChEBI" id="CHEBI:24875"/>
    </ligand>
</feature>
<evidence type="ECO:0000313" key="7">
    <source>
        <dbReference type="Proteomes" id="UP000249720"/>
    </source>
</evidence>
<accession>A0A2W7SCV7</accession>
<dbReference type="InterPro" id="IPR012093">
    <property type="entry name" value="Pirin"/>
</dbReference>
<dbReference type="InterPro" id="IPR011051">
    <property type="entry name" value="RmlC_Cupin_sf"/>
</dbReference>
<dbReference type="EMBL" id="QKZV01000009">
    <property type="protein sequence ID" value="PZX60695.1"/>
    <property type="molecule type" value="Genomic_DNA"/>
</dbReference>
<dbReference type="PANTHER" id="PTHR43594">
    <property type="entry name" value="QUERCETIN 2,3-DIOXYGENASE"/>
    <property type="match status" value="1"/>
</dbReference>
<feature type="binding site" evidence="2">
    <location>
        <position position="104"/>
    </location>
    <ligand>
        <name>Fe cation</name>
        <dbReference type="ChEBI" id="CHEBI:24875"/>
    </ligand>
</feature>
<dbReference type="Pfam" id="PF02678">
    <property type="entry name" value="Pirin"/>
    <property type="match status" value="1"/>
</dbReference>
<reference evidence="6 7" key="1">
    <citation type="submission" date="2018-06" db="EMBL/GenBank/DDBJ databases">
        <title>Genomic Encyclopedia of Archaeal and Bacterial Type Strains, Phase II (KMG-II): from individual species to whole genera.</title>
        <authorList>
            <person name="Goeker M."/>
        </authorList>
    </citation>
    <scope>NUCLEOTIDE SEQUENCE [LARGE SCALE GENOMIC DNA]</scope>
    <source>
        <strain evidence="6 7">DSM 23241</strain>
    </source>
</reference>
<dbReference type="RefSeq" id="WP_111296912.1">
    <property type="nucleotide sequence ID" value="NZ_QKZV01000009.1"/>
</dbReference>
<evidence type="ECO:0000256" key="1">
    <source>
        <dbReference type="ARBA" id="ARBA00008416"/>
    </source>
</evidence>
<evidence type="ECO:0000256" key="2">
    <source>
        <dbReference type="PIRSR" id="PIRSR006232-1"/>
    </source>
</evidence>
<dbReference type="Gene3D" id="2.60.120.10">
    <property type="entry name" value="Jelly Rolls"/>
    <property type="match status" value="2"/>
</dbReference>
<dbReference type="CDD" id="cd02247">
    <property type="entry name" value="cupin_pirin_C"/>
    <property type="match status" value="1"/>
</dbReference>
<proteinExistence type="inferred from homology"/>
<sequence length="290" mass="31901">MSLKKIQTIIAGSPTKVGSIDVQELLPYEKGFYDPFLVFHHGIAKADPNIPIHIQGVGPHPHRGFSAISFIYKGGIHHQDSRGNNHIVYEGGTQWIHAGMGIIHSERVPADIFEHGGVQELLQVWVNTPAAHKMDQPHYYPATKADTPTITTEDGLVEILVPAGELDGTKGIIPTFTPVNTFMVNMKAGGKYTFQIPVTHQSLVYVLSGRVLYNNETTITAKHMALLEKQGNEFTIEALENSALFIGSGEPLNEPIAAHGPFVMNNQTEILQAFRDYQMGKMGVLIEETN</sequence>
<gene>
    <name evidence="6" type="ORF">LX80_02473</name>
</gene>
<protein>
    <recommendedName>
        <fullName evidence="8">Pirin family protein</fullName>
    </recommendedName>
</protein>
<comment type="caution">
    <text evidence="6">The sequence shown here is derived from an EMBL/GenBank/DDBJ whole genome shotgun (WGS) entry which is preliminary data.</text>
</comment>
<dbReference type="Pfam" id="PF05726">
    <property type="entry name" value="Pirin_C"/>
    <property type="match status" value="1"/>
</dbReference>
<evidence type="ECO:0008006" key="8">
    <source>
        <dbReference type="Google" id="ProtNLM"/>
    </source>
</evidence>
<keyword evidence="7" id="KW-1185">Reference proteome</keyword>
<evidence type="ECO:0000259" key="4">
    <source>
        <dbReference type="Pfam" id="PF02678"/>
    </source>
</evidence>
<evidence type="ECO:0000259" key="5">
    <source>
        <dbReference type="Pfam" id="PF05726"/>
    </source>
</evidence>
<dbReference type="InterPro" id="IPR003829">
    <property type="entry name" value="Pirin_N_dom"/>
</dbReference>
<dbReference type="PIRSF" id="PIRSF006232">
    <property type="entry name" value="Pirin"/>
    <property type="match status" value="1"/>
</dbReference>
<dbReference type="InterPro" id="IPR014710">
    <property type="entry name" value="RmlC-like_jellyroll"/>
</dbReference>
<dbReference type="OrthoDB" id="321327at2"/>
<dbReference type="AlphaFoldDB" id="A0A2W7SCV7"/>
<dbReference type="PANTHER" id="PTHR43594:SF1">
    <property type="entry name" value="QUERCETIN 2,3-DIOXYGENASE PA2418-RELATED"/>
    <property type="match status" value="1"/>
</dbReference>
<keyword evidence="2" id="KW-0408">Iron</keyword>
<feature type="domain" description="Pirin N-terminal" evidence="4">
    <location>
        <begin position="33"/>
        <end position="126"/>
    </location>
</feature>
<feature type="domain" description="Pirin C-terminal" evidence="5">
    <location>
        <begin position="184"/>
        <end position="283"/>
    </location>
</feature>
<comment type="similarity">
    <text evidence="1 3">Belongs to the pirin family.</text>
</comment>
<dbReference type="InterPro" id="IPR008778">
    <property type="entry name" value="Pirin_C_dom"/>
</dbReference>
<feature type="binding site" evidence="2">
    <location>
        <position position="60"/>
    </location>
    <ligand>
        <name>Fe cation</name>
        <dbReference type="ChEBI" id="CHEBI:24875"/>
    </ligand>
</feature>
<dbReference type="SUPFAM" id="SSF51182">
    <property type="entry name" value="RmlC-like cupins"/>
    <property type="match status" value="1"/>
</dbReference>
<organism evidence="6 7">
    <name type="scientific">Hydrotalea sandarakina</name>
    <dbReference type="NCBI Taxonomy" id="1004304"/>
    <lineage>
        <taxon>Bacteria</taxon>
        <taxon>Pseudomonadati</taxon>
        <taxon>Bacteroidota</taxon>
        <taxon>Chitinophagia</taxon>
        <taxon>Chitinophagales</taxon>
        <taxon>Chitinophagaceae</taxon>
        <taxon>Hydrotalea</taxon>
    </lineage>
</organism>
<comment type="cofactor">
    <cofactor evidence="2">
        <name>Fe cation</name>
        <dbReference type="ChEBI" id="CHEBI:24875"/>
    </cofactor>
    <text evidence="2">Binds 1 Fe cation per subunit.</text>
</comment>
<keyword evidence="2" id="KW-0479">Metal-binding</keyword>
<dbReference type="GO" id="GO:0046872">
    <property type="term" value="F:metal ion binding"/>
    <property type="evidence" value="ECO:0007669"/>
    <property type="project" value="UniProtKB-KW"/>
</dbReference>
<evidence type="ECO:0000313" key="6">
    <source>
        <dbReference type="EMBL" id="PZX60695.1"/>
    </source>
</evidence>
<name>A0A2W7SCV7_9BACT</name>
<feature type="binding site" evidence="2">
    <location>
        <position position="106"/>
    </location>
    <ligand>
        <name>Fe cation</name>
        <dbReference type="ChEBI" id="CHEBI:24875"/>
    </ligand>
</feature>
<evidence type="ECO:0000256" key="3">
    <source>
        <dbReference type="RuleBase" id="RU003457"/>
    </source>
</evidence>
<dbReference type="InterPro" id="IPR053186">
    <property type="entry name" value="QDO-related"/>
</dbReference>